<accession>A0A508AUE8</accession>
<evidence type="ECO:0000313" key="2">
    <source>
        <dbReference type="Proteomes" id="UP000320431"/>
    </source>
</evidence>
<gene>
    <name evidence="1" type="ORF">FKV24_005770</name>
</gene>
<sequence length="81" mass="8754">MSRPTWGDTVRIKRDAPSEMRAGSLAAVCGIRVVETTEQAKRFDSMIGSTLYLIELGDGSAIEVPEAFVEVVNEVGTVLEP</sequence>
<dbReference type="Proteomes" id="UP000320431">
    <property type="component" value="Unassembled WGS sequence"/>
</dbReference>
<comment type="caution">
    <text evidence="1">The sequence shown here is derived from an EMBL/GenBank/DDBJ whole genome shotgun (WGS) entry which is preliminary data.</text>
</comment>
<reference evidence="1 2" key="1">
    <citation type="submission" date="2019-10" db="EMBL/GenBank/DDBJ databases">
        <title>Lysobacter alkalisoli sp. nov., isolated from saline-alkaline soil.</title>
        <authorList>
            <person name="Sun J.-Q."/>
        </authorList>
    </citation>
    <scope>NUCLEOTIDE SEQUENCE [LARGE SCALE GENOMIC DNA]</scope>
    <source>
        <strain evidence="1 2">KCTC 42381</strain>
    </source>
</reference>
<name>A0A508AUE8_9GAMM</name>
<evidence type="ECO:0000313" key="1">
    <source>
        <dbReference type="EMBL" id="KAB8194405.1"/>
    </source>
</evidence>
<dbReference type="AlphaFoldDB" id="A0A508AUE8"/>
<dbReference type="EMBL" id="VICD02000080">
    <property type="protein sequence ID" value="KAB8194405.1"/>
    <property type="molecule type" value="Genomic_DNA"/>
</dbReference>
<proteinExistence type="predicted"/>
<organism evidence="1 2">
    <name type="scientific">Marilutibacter maris</name>
    <dbReference type="NCBI Taxonomy" id="1605891"/>
    <lineage>
        <taxon>Bacteria</taxon>
        <taxon>Pseudomonadati</taxon>
        <taxon>Pseudomonadota</taxon>
        <taxon>Gammaproteobacteria</taxon>
        <taxon>Lysobacterales</taxon>
        <taxon>Lysobacteraceae</taxon>
        <taxon>Marilutibacter</taxon>
    </lineage>
</organism>
<dbReference type="RefSeq" id="WP_141481694.1">
    <property type="nucleotide sequence ID" value="NZ_VICD02000080.1"/>
</dbReference>
<protein>
    <submittedName>
        <fullName evidence="1">Uncharacterized protein</fullName>
    </submittedName>
</protein>